<dbReference type="CDD" id="cd17933">
    <property type="entry name" value="DEXSc_RecD-like"/>
    <property type="match status" value="1"/>
</dbReference>
<dbReference type="Gene3D" id="3.40.50.300">
    <property type="entry name" value="P-loop containing nucleotide triphosphate hydrolases"/>
    <property type="match status" value="2"/>
</dbReference>
<dbReference type="Gene3D" id="1.10.150.20">
    <property type="entry name" value="5' to 3' exonuclease, C-terminal subdomain"/>
    <property type="match status" value="1"/>
</dbReference>
<dbReference type="Pfam" id="PF13604">
    <property type="entry name" value="AAA_30"/>
    <property type="match status" value="1"/>
</dbReference>
<dbReference type="GO" id="GO:0009338">
    <property type="term" value="C:exodeoxyribonuclease V complex"/>
    <property type="evidence" value="ECO:0007669"/>
    <property type="project" value="TreeGrafter"/>
</dbReference>
<dbReference type="InterPro" id="IPR050534">
    <property type="entry name" value="Coronavir_polyprotein_1ab"/>
</dbReference>
<keyword evidence="2" id="KW-0067">ATP-binding</keyword>
<proteinExistence type="inferred from homology"/>
<dbReference type="InterPro" id="IPR027417">
    <property type="entry name" value="P-loop_NTPase"/>
</dbReference>
<feature type="domain" description="Helix-hairpin-helix DNA-binding motif class 1" evidence="3">
    <location>
        <begin position="91"/>
        <end position="105"/>
    </location>
</feature>
<dbReference type="CDD" id="cd18809">
    <property type="entry name" value="SF1_C_RecD"/>
    <property type="match status" value="1"/>
</dbReference>
<evidence type="ECO:0000259" key="4">
    <source>
        <dbReference type="SMART" id="SM00382"/>
    </source>
</evidence>
<dbReference type="Pfam" id="PF23139">
    <property type="entry name" value="OB_YrrC"/>
    <property type="match status" value="1"/>
</dbReference>
<dbReference type="InterPro" id="IPR027785">
    <property type="entry name" value="UvrD-like_helicase_C"/>
</dbReference>
<dbReference type="SMART" id="SM00278">
    <property type="entry name" value="HhH1"/>
    <property type="match status" value="3"/>
</dbReference>
<dbReference type="Gene3D" id="2.30.30.940">
    <property type="match status" value="1"/>
</dbReference>
<gene>
    <name evidence="5" type="ORF">H5P30_00625</name>
</gene>
<dbReference type="InterPro" id="IPR006345">
    <property type="entry name" value="RecD2"/>
</dbReference>
<keyword evidence="6" id="KW-1185">Reference proteome</keyword>
<dbReference type="SMART" id="SM00382">
    <property type="entry name" value="AAA"/>
    <property type="match status" value="1"/>
</dbReference>
<feature type="domain" description="Helix-hairpin-helix DNA-binding motif class 1" evidence="3">
    <location>
        <begin position="183"/>
        <end position="202"/>
    </location>
</feature>
<dbReference type="InterPro" id="IPR003593">
    <property type="entry name" value="AAA+_ATPase"/>
</dbReference>
<feature type="domain" description="AAA+ ATPase" evidence="4">
    <location>
        <begin position="333"/>
        <end position="474"/>
    </location>
</feature>
<dbReference type="PANTHER" id="PTHR43788">
    <property type="entry name" value="DNA2/NAM7 HELICASE FAMILY MEMBER"/>
    <property type="match status" value="1"/>
</dbReference>
<dbReference type="NCBIfam" id="TIGR01448">
    <property type="entry name" value="recD_rel"/>
    <property type="match status" value="1"/>
</dbReference>
<keyword evidence="5" id="KW-0347">Helicase</keyword>
<dbReference type="Pfam" id="PF14520">
    <property type="entry name" value="HHH_5"/>
    <property type="match status" value="1"/>
</dbReference>
<dbReference type="GO" id="GO:0043139">
    <property type="term" value="F:5'-3' DNA helicase activity"/>
    <property type="evidence" value="ECO:0007669"/>
    <property type="project" value="InterPro"/>
</dbReference>
<evidence type="ECO:0000256" key="1">
    <source>
        <dbReference type="ARBA" id="ARBA00022741"/>
    </source>
</evidence>
<keyword evidence="1" id="KW-0547">Nucleotide-binding</keyword>
<dbReference type="AlphaFoldDB" id="A0A7X1AV44"/>
<dbReference type="HAMAP" id="MF_01488">
    <property type="entry name" value="RecD2"/>
    <property type="match status" value="1"/>
</dbReference>
<dbReference type="GO" id="GO:0003677">
    <property type="term" value="F:DNA binding"/>
    <property type="evidence" value="ECO:0007669"/>
    <property type="project" value="InterPro"/>
</dbReference>
<dbReference type="Pfam" id="PF13538">
    <property type="entry name" value="UvrD_C_2"/>
    <property type="match status" value="1"/>
</dbReference>
<protein>
    <submittedName>
        <fullName evidence="5">ATP-dependent RecD-like DNA helicase</fullName>
    </submittedName>
</protein>
<dbReference type="InterPro" id="IPR041451">
    <property type="entry name" value="RecD2_SH13"/>
</dbReference>
<evidence type="ECO:0000313" key="5">
    <source>
        <dbReference type="EMBL" id="MBC2600279.1"/>
    </source>
</evidence>
<comment type="caution">
    <text evidence="5">The sequence shown here is derived from an EMBL/GenBank/DDBJ whole genome shotgun (WGS) entry which is preliminary data.</text>
</comment>
<dbReference type="Pfam" id="PF14490">
    <property type="entry name" value="HHH_RecD2"/>
    <property type="match status" value="1"/>
</dbReference>
<dbReference type="RefSeq" id="WP_185691034.1">
    <property type="nucleotide sequence ID" value="NZ_JACHVA010000009.1"/>
</dbReference>
<reference evidence="5 6" key="1">
    <citation type="submission" date="2020-07" db="EMBL/GenBank/DDBJ databases">
        <authorList>
            <person name="Feng X."/>
        </authorList>
    </citation>
    <scope>NUCLEOTIDE SEQUENCE [LARGE SCALE GENOMIC DNA]</scope>
    <source>
        <strain evidence="5 6">JCM14086</strain>
    </source>
</reference>
<dbReference type="InterPro" id="IPR003583">
    <property type="entry name" value="Hlx-hairpin-Hlx_DNA-bd_motif"/>
</dbReference>
<accession>A0A7X1AV44</accession>
<dbReference type="Proteomes" id="UP000525652">
    <property type="component" value="Unassembled WGS sequence"/>
</dbReference>
<dbReference type="InterPro" id="IPR010994">
    <property type="entry name" value="RuvA_2-like"/>
</dbReference>
<dbReference type="GO" id="GO:0006281">
    <property type="term" value="P:DNA repair"/>
    <property type="evidence" value="ECO:0007669"/>
    <property type="project" value="InterPro"/>
</dbReference>
<dbReference type="SUPFAM" id="SSF47781">
    <property type="entry name" value="RuvA domain 2-like"/>
    <property type="match status" value="1"/>
</dbReference>
<feature type="domain" description="Helix-hairpin-helix DNA-binding motif class 1" evidence="3">
    <location>
        <begin position="119"/>
        <end position="138"/>
    </location>
</feature>
<evidence type="ECO:0000259" key="3">
    <source>
        <dbReference type="SMART" id="SM00278"/>
    </source>
</evidence>
<evidence type="ECO:0000313" key="6">
    <source>
        <dbReference type="Proteomes" id="UP000525652"/>
    </source>
</evidence>
<sequence length="720" mass="78721">MADQLKGTVERIVFSNEEKQYLVAEFSPEDSRQKVTVTGVLPGVQCGESLILRGEWVSHPRHGKQFRVSDFQSHLPSSVHGIRKYLGSGLIPGIGKTYAAKIVDHFGKETLDVISTKSSRLREVPGIGKERARKIKEGWEEHRTFRSVMIFLQTYGVSAAKCLRLVKRYGESTEKILRANPYRLADEIEGIGFRTADQIAVNLGLPSDGPDRIMAALSYSLQAASEEGHTVLVRGDLLARSSEILGLPGDSVEPVLQRALKDEQLVGIESDTLIQRPDLFRAEARLSKSLLNLVWANSALPKIQVEKAVEWAAERAGFAFAPEQVEALKTALKGRMTILTGGPGTGKTTILSALVSILQAKKVRVGLASPTGRAAQRMSEATGAPAKTIHRLLEHDHATGGFVHHEKKTLPLDFVIVDEVSMLDVRLAASLFAAIAPGASVLLVGDADQLPSVGPGDVLRNLIESERFPVVRLNRVFRQEGGSRIVDLAYQVLGGNPAFPFAKGNAPARPEIDGDVQWVLGEDPDTCLDRVLRLMDYIPKAMPGIDPVRDIQVICPLHKGTIGVANLNQRIKERLNGQRAGEGGLFAVGDKVIQTRNNYDLGIYNGDLGIVLRTDLGNGALEIDFTGNRVTVDKGHLGDLSLAYAITVHKSQGSEYPVLVLPLMKQHFLLLRRNLVYTALTRGKRAVFFVGDPDAYAMAVRQSNDQKRLTDQVRKIRNSG</sequence>
<keyword evidence="5" id="KW-0378">Hydrolase</keyword>
<dbReference type="InterPro" id="IPR055446">
    <property type="entry name" value="RecD2_N_OB"/>
</dbReference>
<dbReference type="Pfam" id="PF18335">
    <property type="entry name" value="SH3_13"/>
    <property type="match status" value="1"/>
</dbReference>
<dbReference type="SUPFAM" id="SSF52540">
    <property type="entry name" value="P-loop containing nucleoside triphosphate hydrolases"/>
    <property type="match status" value="2"/>
</dbReference>
<dbReference type="InterPro" id="IPR029493">
    <property type="entry name" value="RecD2-like_HHH"/>
</dbReference>
<dbReference type="GO" id="GO:0017116">
    <property type="term" value="F:single-stranded DNA helicase activity"/>
    <property type="evidence" value="ECO:0007669"/>
    <property type="project" value="TreeGrafter"/>
</dbReference>
<organism evidence="5 6">
    <name type="scientific">Puniceicoccus vermicola</name>
    <dbReference type="NCBI Taxonomy" id="388746"/>
    <lineage>
        <taxon>Bacteria</taxon>
        <taxon>Pseudomonadati</taxon>
        <taxon>Verrucomicrobiota</taxon>
        <taxon>Opitutia</taxon>
        <taxon>Puniceicoccales</taxon>
        <taxon>Puniceicoccaceae</taxon>
        <taxon>Puniceicoccus</taxon>
    </lineage>
</organism>
<dbReference type="Gene3D" id="1.10.10.2220">
    <property type="match status" value="1"/>
</dbReference>
<dbReference type="PANTHER" id="PTHR43788:SF6">
    <property type="entry name" value="DNA HELICASE B"/>
    <property type="match status" value="1"/>
</dbReference>
<dbReference type="EMBL" id="JACHVA010000009">
    <property type="protein sequence ID" value="MBC2600279.1"/>
    <property type="molecule type" value="Genomic_DNA"/>
</dbReference>
<name>A0A7X1AV44_9BACT</name>
<evidence type="ECO:0000256" key="2">
    <source>
        <dbReference type="ARBA" id="ARBA00022840"/>
    </source>
</evidence>
<dbReference type="GO" id="GO:0006310">
    <property type="term" value="P:DNA recombination"/>
    <property type="evidence" value="ECO:0007669"/>
    <property type="project" value="InterPro"/>
</dbReference>
<dbReference type="GO" id="GO:0005524">
    <property type="term" value="F:ATP binding"/>
    <property type="evidence" value="ECO:0007669"/>
    <property type="project" value="UniProtKB-KW"/>
</dbReference>